<dbReference type="RefSeq" id="WP_222141120.1">
    <property type="nucleotide sequence ID" value="NZ_JAILYJ010000015.1"/>
</dbReference>
<comment type="caution">
    <text evidence="3">The sequence shown here is derived from an EMBL/GenBank/DDBJ whole genome shotgun (WGS) entry which is preliminary data.</text>
</comment>
<keyword evidence="4" id="KW-1185">Reference proteome</keyword>
<dbReference type="EMBL" id="JAILYJ010000015">
    <property type="protein sequence ID" value="MBY4632166.1"/>
    <property type="molecule type" value="Genomic_DNA"/>
</dbReference>
<proteinExistence type="predicted"/>
<evidence type="ECO:0000256" key="1">
    <source>
        <dbReference type="SAM" id="MobiDB-lite"/>
    </source>
</evidence>
<evidence type="ECO:0000313" key="4">
    <source>
        <dbReference type="Proteomes" id="UP000733858"/>
    </source>
</evidence>
<feature type="region of interest" description="Disordered" evidence="1">
    <location>
        <begin position="1"/>
        <end position="29"/>
    </location>
</feature>
<keyword evidence="2" id="KW-1133">Transmembrane helix</keyword>
<keyword evidence="2" id="KW-0812">Transmembrane</keyword>
<evidence type="ECO:0000256" key="2">
    <source>
        <dbReference type="SAM" id="Phobius"/>
    </source>
</evidence>
<gene>
    <name evidence="3" type="ORF">K6M89_23075</name>
</gene>
<protein>
    <submittedName>
        <fullName evidence="3">Uncharacterized protein</fullName>
    </submittedName>
</protein>
<feature type="transmembrane region" description="Helical" evidence="2">
    <location>
        <begin position="36"/>
        <end position="57"/>
    </location>
</feature>
<dbReference type="Proteomes" id="UP000733858">
    <property type="component" value="Unassembled WGS sequence"/>
</dbReference>
<evidence type="ECO:0000313" key="3">
    <source>
        <dbReference type="EMBL" id="MBY4632166.1"/>
    </source>
</evidence>
<sequence>MSGSICRKGARRGEVRKGGPFASGAGYENEKPPWRMMIFVVTIFLVACLAGLAFMLATHSGEPDEKSPGPMTERAR</sequence>
<name>A0ABS7M503_9HYPH</name>
<keyword evidence="2" id="KW-0472">Membrane</keyword>
<reference evidence="3 4" key="1">
    <citation type="submission" date="2021-08" db="EMBL/GenBank/DDBJ databases">
        <title>Rhizobium croatiense sp. nov. and Rhizobium redzepovicii sp. nov., two new species isolated from nodules of Phaseolus vulgaris in Croatia.</title>
        <authorList>
            <person name="Rajnovic I."/>
            <person name="Ramirez-Bahena M.H."/>
            <person name="Kajic S."/>
            <person name="Igual M.J."/>
            <person name="Peix A."/>
            <person name="Velazquez E."/>
            <person name="Sikora S."/>
        </authorList>
    </citation>
    <scope>NUCLEOTIDE SEQUENCE [LARGE SCALE GENOMIC DNA]</scope>
    <source>
        <strain evidence="3 4">13T</strain>
    </source>
</reference>
<organism evidence="3 4">
    <name type="scientific">Rhizobium croatiense</name>
    <dbReference type="NCBI Taxonomy" id="2867516"/>
    <lineage>
        <taxon>Bacteria</taxon>
        <taxon>Pseudomonadati</taxon>
        <taxon>Pseudomonadota</taxon>
        <taxon>Alphaproteobacteria</taxon>
        <taxon>Hyphomicrobiales</taxon>
        <taxon>Rhizobiaceae</taxon>
        <taxon>Rhizobium/Agrobacterium group</taxon>
        <taxon>Rhizobium</taxon>
    </lineage>
</organism>
<accession>A0ABS7M503</accession>